<dbReference type="InterPro" id="IPR001633">
    <property type="entry name" value="EAL_dom"/>
</dbReference>
<dbReference type="Proteomes" id="UP000527352">
    <property type="component" value="Unassembled WGS sequence"/>
</dbReference>
<dbReference type="SUPFAM" id="SSF141868">
    <property type="entry name" value="EAL domain-like"/>
    <property type="match status" value="1"/>
</dbReference>
<evidence type="ECO:0000313" key="3">
    <source>
        <dbReference type="Proteomes" id="UP000527352"/>
    </source>
</evidence>
<dbReference type="EMBL" id="JABAEB010000010">
    <property type="protein sequence ID" value="NLQ24374.1"/>
    <property type="molecule type" value="Genomic_DNA"/>
</dbReference>
<dbReference type="PROSITE" id="PS50883">
    <property type="entry name" value="EAL"/>
    <property type="match status" value="1"/>
</dbReference>
<dbReference type="InterPro" id="IPR035919">
    <property type="entry name" value="EAL_sf"/>
</dbReference>
<dbReference type="InterPro" id="IPR050706">
    <property type="entry name" value="Cyclic-di-GMP_PDE-like"/>
</dbReference>
<feature type="domain" description="EAL" evidence="1">
    <location>
        <begin position="6"/>
        <end position="246"/>
    </location>
</feature>
<evidence type="ECO:0000313" key="2">
    <source>
        <dbReference type="EMBL" id="NLQ24374.1"/>
    </source>
</evidence>
<reference evidence="2 3" key="1">
    <citation type="submission" date="2020-04" db="EMBL/GenBank/DDBJ databases">
        <title>The first description of lens atrophy caused by putative novel Shewanella sp. that is a new emerging pathogen for cultured rainbow trout?</title>
        <authorList>
            <person name="Saticioglu I.B."/>
            <person name="Duman M."/>
            <person name="Altun S."/>
        </authorList>
    </citation>
    <scope>NUCLEOTIDE SEQUENCE [LARGE SCALE GENOMIC DNA]</scope>
    <source>
        <strain evidence="2 3">S-1</strain>
    </source>
</reference>
<dbReference type="PANTHER" id="PTHR33121:SF70">
    <property type="entry name" value="SIGNALING PROTEIN YKOW"/>
    <property type="match status" value="1"/>
</dbReference>
<dbReference type="CDD" id="cd01948">
    <property type="entry name" value="EAL"/>
    <property type="match status" value="1"/>
</dbReference>
<name>A0ABX1KRW7_9GAMM</name>
<keyword evidence="3" id="KW-1185">Reference proteome</keyword>
<accession>A0ABX1KRW7</accession>
<dbReference type="Pfam" id="PF00563">
    <property type="entry name" value="EAL"/>
    <property type="match status" value="1"/>
</dbReference>
<organism evidence="2 3">
    <name type="scientific">Shewanella oncorhynchi</name>
    <dbReference type="NCBI Taxonomy" id="2726434"/>
    <lineage>
        <taxon>Bacteria</taxon>
        <taxon>Pseudomonadati</taxon>
        <taxon>Pseudomonadota</taxon>
        <taxon>Gammaproteobacteria</taxon>
        <taxon>Alteromonadales</taxon>
        <taxon>Shewanellaceae</taxon>
        <taxon>Shewanella</taxon>
    </lineage>
</organism>
<gene>
    <name evidence="2" type="ORF">HGO26_16000</name>
</gene>
<dbReference type="RefSeq" id="WP_168826437.1">
    <property type="nucleotide sequence ID" value="NZ_CP180478.1"/>
</dbReference>
<evidence type="ECO:0000259" key="1">
    <source>
        <dbReference type="PROSITE" id="PS50883"/>
    </source>
</evidence>
<proteinExistence type="predicted"/>
<dbReference type="SMART" id="SM00052">
    <property type="entry name" value="EAL"/>
    <property type="match status" value="1"/>
</dbReference>
<dbReference type="PANTHER" id="PTHR33121">
    <property type="entry name" value="CYCLIC DI-GMP PHOSPHODIESTERASE PDEF"/>
    <property type="match status" value="1"/>
</dbReference>
<comment type="caution">
    <text evidence="2">The sequence shown here is derived from an EMBL/GenBank/DDBJ whole genome shotgun (WGS) entry which is preliminary data.</text>
</comment>
<protein>
    <submittedName>
        <fullName evidence="2">EAL domain-containing protein</fullName>
    </submittedName>
</protein>
<sequence>MLSVKRKKVSEDIASCIMSDVVMPFYQPIIGVDKTVIGYEALARRWDAKRHAYTGIDFLLLDKNAALHIDIWMLRSIIKDLPRLADQGVGILSINLNPMPYSVTYQNLLQMLLLQAKVLCIKIWFEVLEHTLLDDKQHELIEMLRARGASIVLDDFGTQECNFLRMMVLPYDVIKLDRSLLLQACRSSHSMRMLTSLVEYLQRLGMQVVCEGVETLTHIDVATLLGCDYQQGYAHAMPAPISHWAR</sequence>
<dbReference type="Gene3D" id="3.20.20.450">
    <property type="entry name" value="EAL domain"/>
    <property type="match status" value="1"/>
</dbReference>